<keyword evidence="1" id="KW-0677">Repeat</keyword>
<gene>
    <name evidence="3" type="ORF">M378DRAFT_57828</name>
</gene>
<dbReference type="Proteomes" id="UP000054549">
    <property type="component" value="Unassembled WGS sequence"/>
</dbReference>
<evidence type="ECO:0000259" key="2">
    <source>
        <dbReference type="PROSITE" id="PS50837"/>
    </source>
</evidence>
<dbReference type="HOGENOM" id="CLU_000288_6_10_1"/>
<name>A0A0C2X328_AMAMK</name>
<keyword evidence="4" id="KW-1185">Reference proteome</keyword>
<proteinExistence type="predicted"/>
<dbReference type="PANTHER" id="PTHR10039:SF14">
    <property type="entry name" value="NACHT DOMAIN-CONTAINING PROTEIN"/>
    <property type="match status" value="1"/>
</dbReference>
<reference evidence="3 4" key="1">
    <citation type="submission" date="2014-04" db="EMBL/GenBank/DDBJ databases">
        <title>Evolutionary Origins and Diversification of the Mycorrhizal Mutualists.</title>
        <authorList>
            <consortium name="DOE Joint Genome Institute"/>
            <consortium name="Mycorrhizal Genomics Consortium"/>
            <person name="Kohler A."/>
            <person name="Kuo A."/>
            <person name="Nagy L.G."/>
            <person name="Floudas D."/>
            <person name="Copeland A."/>
            <person name="Barry K.W."/>
            <person name="Cichocki N."/>
            <person name="Veneault-Fourrey C."/>
            <person name="LaButti K."/>
            <person name="Lindquist E.A."/>
            <person name="Lipzen A."/>
            <person name="Lundell T."/>
            <person name="Morin E."/>
            <person name="Murat C."/>
            <person name="Riley R."/>
            <person name="Ohm R."/>
            <person name="Sun H."/>
            <person name="Tunlid A."/>
            <person name="Henrissat B."/>
            <person name="Grigoriev I.V."/>
            <person name="Hibbett D.S."/>
            <person name="Martin F."/>
        </authorList>
    </citation>
    <scope>NUCLEOTIDE SEQUENCE [LARGE SCALE GENOMIC DNA]</scope>
    <source>
        <strain evidence="3 4">Koide BX008</strain>
    </source>
</reference>
<organism evidence="3 4">
    <name type="scientific">Amanita muscaria (strain Koide BX008)</name>
    <dbReference type="NCBI Taxonomy" id="946122"/>
    <lineage>
        <taxon>Eukaryota</taxon>
        <taxon>Fungi</taxon>
        <taxon>Dikarya</taxon>
        <taxon>Basidiomycota</taxon>
        <taxon>Agaricomycotina</taxon>
        <taxon>Agaricomycetes</taxon>
        <taxon>Agaricomycetidae</taxon>
        <taxon>Agaricales</taxon>
        <taxon>Pluteineae</taxon>
        <taxon>Amanitaceae</taxon>
        <taxon>Amanita</taxon>
    </lineage>
</organism>
<protein>
    <recommendedName>
        <fullName evidence="2">NACHT domain-containing protein</fullName>
    </recommendedName>
</protein>
<feature type="non-terminal residue" evidence="3">
    <location>
        <position position="316"/>
    </location>
</feature>
<dbReference type="STRING" id="946122.A0A0C2X328"/>
<dbReference type="PANTHER" id="PTHR10039">
    <property type="entry name" value="AMELOGENIN"/>
    <property type="match status" value="1"/>
</dbReference>
<dbReference type="InterPro" id="IPR056884">
    <property type="entry name" value="NPHP3-like_N"/>
</dbReference>
<feature type="domain" description="NACHT" evidence="2">
    <location>
        <begin position="49"/>
        <end position="201"/>
    </location>
</feature>
<dbReference type="EMBL" id="KN818262">
    <property type="protein sequence ID" value="KIL63128.1"/>
    <property type="molecule type" value="Genomic_DNA"/>
</dbReference>
<dbReference type="Gene3D" id="3.40.50.300">
    <property type="entry name" value="P-loop containing nucleotide triphosphate hydrolases"/>
    <property type="match status" value="1"/>
</dbReference>
<evidence type="ECO:0000313" key="3">
    <source>
        <dbReference type="EMBL" id="KIL63128.1"/>
    </source>
</evidence>
<accession>A0A0C2X328</accession>
<dbReference type="OrthoDB" id="5967843at2759"/>
<evidence type="ECO:0000313" key="4">
    <source>
        <dbReference type="Proteomes" id="UP000054549"/>
    </source>
</evidence>
<evidence type="ECO:0000256" key="1">
    <source>
        <dbReference type="ARBA" id="ARBA00022737"/>
    </source>
</evidence>
<feature type="non-terminal residue" evidence="3">
    <location>
        <position position="1"/>
    </location>
</feature>
<dbReference type="Pfam" id="PF24883">
    <property type="entry name" value="NPHP3_N"/>
    <property type="match status" value="1"/>
</dbReference>
<dbReference type="SUPFAM" id="SSF52540">
    <property type="entry name" value="P-loop containing nucleoside triphosphate hydrolases"/>
    <property type="match status" value="1"/>
</dbReference>
<dbReference type="InParanoid" id="A0A0C2X328"/>
<dbReference type="PROSITE" id="PS50837">
    <property type="entry name" value="NACHT"/>
    <property type="match status" value="1"/>
</dbReference>
<sequence length="316" mass="35226">LDILETFVSFNALHDSSAQDPERCCHPDTRKSVLGQICNWADDPSRFERILWLHGPAGVGKSAIAQTISSLYGRDKVGATFFFFRSDPSRNDGNCLLPTLAWQLASSVPIVKDLIAVPLEEYPDLPRKTVEIQFDQLIAQPFLTKRGGKPAAPTSTRVIIIDGLDECSDVKLQTRILKIIGSAVADTLFPLRFIISSRQGAHIEDFFAQFEEPILQIDLANVDDEAYRDIKTYLTSEFARIAIEQELEPEVWPGQDIIDTLVSQSSGQFVYATTVIKYVGDQYESAVTRLNVILGLKPWTGKSPFADLDALYTEIL</sequence>
<dbReference type="AlphaFoldDB" id="A0A0C2X328"/>
<dbReference type="InterPro" id="IPR007111">
    <property type="entry name" value="NACHT_NTPase"/>
</dbReference>
<dbReference type="InterPro" id="IPR027417">
    <property type="entry name" value="P-loop_NTPase"/>
</dbReference>